<evidence type="ECO:0000313" key="4">
    <source>
        <dbReference type="Proteomes" id="UP001497512"/>
    </source>
</evidence>
<reference evidence="3" key="1">
    <citation type="submission" date="2024-02" db="EMBL/GenBank/DDBJ databases">
        <authorList>
            <consortium name="ELIXIR-Norway"/>
            <consortium name="Elixir Norway"/>
        </authorList>
    </citation>
    <scope>NUCLEOTIDE SEQUENCE</scope>
</reference>
<protein>
    <submittedName>
        <fullName evidence="3">Uncharacterized protein</fullName>
    </submittedName>
</protein>
<evidence type="ECO:0000256" key="1">
    <source>
        <dbReference type="SAM" id="Coils"/>
    </source>
</evidence>
<proteinExistence type="predicted"/>
<dbReference type="PANTHER" id="PTHR12097">
    <property type="entry name" value="SPLICING FACTOR 3B, SUBUNIT 1-RELATED"/>
    <property type="match status" value="1"/>
</dbReference>
<dbReference type="EMBL" id="OZ019897">
    <property type="protein sequence ID" value="CAK9227220.1"/>
    <property type="molecule type" value="Genomic_DNA"/>
</dbReference>
<feature type="coiled-coil region" evidence="1">
    <location>
        <begin position="1"/>
        <end position="28"/>
    </location>
</feature>
<organism evidence="3 4">
    <name type="scientific">Sphagnum troendelagicum</name>
    <dbReference type="NCBI Taxonomy" id="128251"/>
    <lineage>
        <taxon>Eukaryota</taxon>
        <taxon>Viridiplantae</taxon>
        <taxon>Streptophyta</taxon>
        <taxon>Embryophyta</taxon>
        <taxon>Bryophyta</taxon>
        <taxon>Sphagnophytina</taxon>
        <taxon>Sphagnopsida</taxon>
        <taxon>Sphagnales</taxon>
        <taxon>Sphagnaceae</taxon>
        <taxon>Sphagnum</taxon>
    </lineage>
</organism>
<dbReference type="Proteomes" id="UP001497512">
    <property type="component" value="Chromosome 5"/>
</dbReference>
<evidence type="ECO:0000313" key="3">
    <source>
        <dbReference type="EMBL" id="CAK9227220.1"/>
    </source>
</evidence>
<name>A0ABP0UR41_9BRYO</name>
<dbReference type="InterPro" id="IPR038737">
    <property type="entry name" value="SF3b_su1-like"/>
</dbReference>
<keyword evidence="1" id="KW-0175">Coiled coil</keyword>
<gene>
    <name evidence="3" type="ORF">CSSPTR1EN2_LOCUS18630</name>
</gene>
<sequence length="145" mass="16869">METLHADIVRVQEERRQKEAELAALSSLPFDRELYGIGNRFEGYERSIPVNEDEEEQQQDPTEREVARRLASYTAPKSLLADLPRGEVMDEQLGFKKPQRIIDREDDYRKQRLSRTISPDRNDAFAMGDKTPDASVRTFPVIMRE</sequence>
<feature type="region of interest" description="Disordered" evidence="2">
    <location>
        <begin position="45"/>
        <end position="66"/>
    </location>
</feature>
<accession>A0ABP0UR41</accession>
<evidence type="ECO:0000256" key="2">
    <source>
        <dbReference type="SAM" id="MobiDB-lite"/>
    </source>
</evidence>
<keyword evidence="4" id="KW-1185">Reference proteome</keyword>